<dbReference type="SMART" id="SM00382">
    <property type="entry name" value="AAA"/>
    <property type="match status" value="2"/>
</dbReference>
<dbReference type="RefSeq" id="WP_282536604.1">
    <property type="nucleotide sequence ID" value="NZ_JASCIS010000018.1"/>
</dbReference>
<dbReference type="SUPFAM" id="SSF52540">
    <property type="entry name" value="P-loop containing nucleoside triphosphate hydrolases"/>
    <property type="match status" value="2"/>
</dbReference>
<keyword evidence="6" id="KW-0228">DNA excision</keyword>
<evidence type="ECO:0000256" key="7">
    <source>
        <dbReference type="ARBA" id="ARBA00022840"/>
    </source>
</evidence>
<evidence type="ECO:0000259" key="14">
    <source>
        <dbReference type="PROSITE" id="PS50893"/>
    </source>
</evidence>
<dbReference type="InterPro" id="IPR027417">
    <property type="entry name" value="P-loop_NTPase"/>
</dbReference>
<accession>A0ABT6SYH6</accession>
<keyword evidence="10" id="KW-0234">DNA repair</keyword>
<dbReference type="PROSITE" id="PS50893">
    <property type="entry name" value="ABC_TRANSPORTER_2"/>
    <property type="match status" value="1"/>
</dbReference>
<keyword evidence="9" id="KW-0238">DNA-binding</keyword>
<dbReference type="InterPro" id="IPR003593">
    <property type="entry name" value="AAA+_ATPase"/>
</dbReference>
<keyword evidence="16" id="KW-1185">Reference proteome</keyword>
<dbReference type="EMBL" id="JASCIS010000018">
    <property type="protein sequence ID" value="MDI3420644.1"/>
    <property type="molecule type" value="Genomic_DNA"/>
</dbReference>
<evidence type="ECO:0000256" key="13">
    <source>
        <dbReference type="ARBA" id="ARBA00042156"/>
    </source>
</evidence>
<dbReference type="InterPro" id="IPR017871">
    <property type="entry name" value="ABC_transporter-like_CS"/>
</dbReference>
<sequence>MPEHIVITGARENNLKDVDLRIPKGLLTVFTGVSGSGKSSIVFDTIAVESQRQLNETFTWFVRNRLPKYERPHADGLEDLAPAIVVDQKPIGGHSRSTVGTMTDVYSVVRVLFSRYGTPSAGPATAYSFNDPSGMCPECDGLGRTVRPDYGRILDESKSLADGAVLFPPFRVGTFHGQTYVNSQDLDAHKPVGEFNAEEREFLLRGRGGRVWVKGSTFEVENDYEGLADRFERLYLKRDLSALSQKTRDLVQDFLSEGVCPHCSGARLNEAALASRIDGLNIADVAAMEVGDLIPVLARIDDPVAGPIAGAAVTALERIEAIGLGYLSLDRPTPTLSGGEGQRLKMVRHLGSSLTGMTYIFDEPSVGLHPRDVGRLNDLLLRLRDKGNTVLVVEHDPDVIAVADHVVDMGPGAGTGGGQVVYEGTVAGLRDSGTLTGRCLHRHPDVKKNPRRPTGRLWVRDASLHNLDDVTVAFPAGVLTAVTGVAGSGKSSLVSGAFTAAYPEAVVVDQSSIGISARSTPATYLGIMDTVRKLFARETGSEPGLFSFNSRGACESCQGRGVIYSDLAFMDPVTTTCEACEGRRFKDEVRRLTLAGRSVVDVLEMTADDALDFFAPFDGGTDKGVSRRLRALRDVGLTYLTLGQPLGTLSGGERQRIKLATQLHRTGAVYVLDEPTTGLHMADVDGLVALLDRLVDDGNTVLVVEHNLDVVRRADWVVDLGPDGGKHGGRVVFEGTPAQLLRAEGSFTAEHLRREVRA</sequence>
<dbReference type="Proteomes" id="UP001237105">
    <property type="component" value="Unassembled WGS sequence"/>
</dbReference>
<evidence type="ECO:0000313" key="16">
    <source>
        <dbReference type="Proteomes" id="UP001237105"/>
    </source>
</evidence>
<evidence type="ECO:0000256" key="5">
    <source>
        <dbReference type="ARBA" id="ARBA00022763"/>
    </source>
</evidence>
<evidence type="ECO:0000313" key="15">
    <source>
        <dbReference type="EMBL" id="MDI3420644.1"/>
    </source>
</evidence>
<keyword evidence="5" id="KW-0227">DNA damage</keyword>
<dbReference type="Gene3D" id="1.10.8.280">
    <property type="entry name" value="ABC transporter ATPase domain-like"/>
    <property type="match status" value="1"/>
</dbReference>
<gene>
    <name evidence="15" type="ORF">QIT00_19150</name>
</gene>
<protein>
    <recommendedName>
        <fullName evidence="12">UvrABC system protein A</fullName>
    </recommendedName>
    <alternativeName>
        <fullName evidence="13">Excinuclease ABC subunit A</fullName>
    </alternativeName>
</protein>
<evidence type="ECO:0000256" key="4">
    <source>
        <dbReference type="ARBA" id="ARBA00022741"/>
    </source>
</evidence>
<dbReference type="Pfam" id="PF00005">
    <property type="entry name" value="ABC_tran"/>
    <property type="match status" value="1"/>
</dbReference>
<evidence type="ECO:0000256" key="12">
    <source>
        <dbReference type="ARBA" id="ARBA00039316"/>
    </source>
</evidence>
<reference evidence="15 16" key="1">
    <citation type="submission" date="2023-05" db="EMBL/GenBank/DDBJ databases">
        <title>Draft genome sequence of Streptomyces sp. B-S-A12 isolated from a cave soil in Thailand.</title>
        <authorList>
            <person name="Chamroensaksri N."/>
            <person name="Muangham S."/>
        </authorList>
    </citation>
    <scope>NUCLEOTIDE SEQUENCE [LARGE SCALE GENOMIC DNA]</scope>
    <source>
        <strain evidence="15 16">B-S-A12</strain>
    </source>
</reference>
<dbReference type="PANTHER" id="PTHR43152">
    <property type="entry name" value="UVRABC SYSTEM PROTEIN A"/>
    <property type="match status" value="1"/>
</dbReference>
<keyword evidence="8" id="KW-0267">Excision nuclease</keyword>
<evidence type="ECO:0000256" key="2">
    <source>
        <dbReference type="ARBA" id="ARBA00022490"/>
    </source>
</evidence>
<dbReference type="Gene3D" id="1.20.1580.10">
    <property type="entry name" value="ABC transporter ATPase like domain"/>
    <property type="match status" value="2"/>
</dbReference>
<comment type="subcellular location">
    <subcellularLocation>
        <location evidence="1">Cytoplasm</location>
    </subcellularLocation>
</comment>
<evidence type="ECO:0000256" key="8">
    <source>
        <dbReference type="ARBA" id="ARBA00022881"/>
    </source>
</evidence>
<keyword evidence="4" id="KW-0547">Nucleotide-binding</keyword>
<proteinExistence type="inferred from homology"/>
<dbReference type="InterPro" id="IPR003439">
    <property type="entry name" value="ABC_transporter-like_ATP-bd"/>
</dbReference>
<evidence type="ECO:0000256" key="10">
    <source>
        <dbReference type="ARBA" id="ARBA00023204"/>
    </source>
</evidence>
<keyword evidence="2" id="KW-0963">Cytoplasm</keyword>
<evidence type="ECO:0000256" key="3">
    <source>
        <dbReference type="ARBA" id="ARBA00022737"/>
    </source>
</evidence>
<organism evidence="15 16">
    <name type="scientific">Streptomyces luteolus</name>
    <dbReference type="NCBI Taxonomy" id="3043615"/>
    <lineage>
        <taxon>Bacteria</taxon>
        <taxon>Bacillati</taxon>
        <taxon>Actinomycetota</taxon>
        <taxon>Actinomycetes</taxon>
        <taxon>Kitasatosporales</taxon>
        <taxon>Streptomycetaceae</taxon>
        <taxon>Streptomyces</taxon>
    </lineage>
</organism>
<dbReference type="Gene3D" id="3.40.50.300">
    <property type="entry name" value="P-loop containing nucleotide triphosphate hydrolases"/>
    <property type="match status" value="2"/>
</dbReference>
<evidence type="ECO:0000256" key="1">
    <source>
        <dbReference type="ARBA" id="ARBA00004496"/>
    </source>
</evidence>
<dbReference type="PANTHER" id="PTHR43152:SF2">
    <property type="entry name" value="DRUG RESISTANCE ABC TRANSPORTER"/>
    <property type="match status" value="1"/>
</dbReference>
<evidence type="ECO:0000256" key="11">
    <source>
        <dbReference type="ARBA" id="ARBA00038000"/>
    </source>
</evidence>
<keyword evidence="3" id="KW-0677">Repeat</keyword>
<feature type="domain" description="ABC transporter" evidence="14">
    <location>
        <begin position="441"/>
        <end position="753"/>
    </location>
</feature>
<comment type="similarity">
    <text evidence="11">Belongs to the ABC transporter superfamily. UvrA family.</text>
</comment>
<keyword evidence="7" id="KW-0067">ATP-binding</keyword>
<evidence type="ECO:0000256" key="9">
    <source>
        <dbReference type="ARBA" id="ARBA00023125"/>
    </source>
</evidence>
<dbReference type="PROSITE" id="PS00211">
    <property type="entry name" value="ABC_TRANSPORTER_1"/>
    <property type="match status" value="1"/>
</dbReference>
<comment type="caution">
    <text evidence="15">The sequence shown here is derived from an EMBL/GenBank/DDBJ whole genome shotgun (WGS) entry which is preliminary data.</text>
</comment>
<name>A0ABT6SYH6_9ACTN</name>
<evidence type="ECO:0000256" key="6">
    <source>
        <dbReference type="ARBA" id="ARBA00022769"/>
    </source>
</evidence>